<dbReference type="EMBL" id="KB320890">
    <property type="protein sequence ID" value="ELW59857.1"/>
    <property type="molecule type" value="Genomic_DNA"/>
</dbReference>
<keyword evidence="4" id="KW-1133">Transmembrane helix</keyword>
<organism evidence="7 8">
    <name type="scientific">Tupaia chinensis</name>
    <name type="common">Chinese tree shrew</name>
    <name type="synonym">Tupaia belangeri chinensis</name>
    <dbReference type="NCBI Taxonomy" id="246437"/>
    <lineage>
        <taxon>Eukaryota</taxon>
        <taxon>Metazoa</taxon>
        <taxon>Chordata</taxon>
        <taxon>Craniata</taxon>
        <taxon>Vertebrata</taxon>
        <taxon>Euteleostomi</taxon>
        <taxon>Mammalia</taxon>
        <taxon>Eutheria</taxon>
        <taxon>Euarchontoglires</taxon>
        <taxon>Scandentia</taxon>
        <taxon>Tupaiidae</taxon>
        <taxon>Tupaia</taxon>
    </lineage>
</organism>
<keyword evidence="3" id="KW-0812">Transmembrane</keyword>
<dbReference type="Pfam" id="PF03006">
    <property type="entry name" value="HlyIII"/>
    <property type="match status" value="1"/>
</dbReference>
<dbReference type="PANTHER" id="PTHR20855:SF39">
    <property type="entry name" value="MEMBRANE PROGESTIN RECEPTOR DELTA"/>
    <property type="match status" value="1"/>
</dbReference>
<reference evidence="8" key="1">
    <citation type="submission" date="2012-07" db="EMBL/GenBank/DDBJ databases">
        <title>Genome of the Chinese tree shrew, a rising model animal genetically related to primates.</title>
        <authorList>
            <person name="Zhang G."/>
            <person name="Fan Y."/>
            <person name="Yao Y."/>
            <person name="Huang Z."/>
        </authorList>
    </citation>
    <scope>NUCLEOTIDE SEQUENCE [LARGE SCALE GENOMIC DNA]</scope>
</reference>
<evidence type="ECO:0000313" key="8">
    <source>
        <dbReference type="Proteomes" id="UP000011518"/>
    </source>
</evidence>
<dbReference type="KEGG" id="tup:102495744"/>
<evidence type="ECO:0000256" key="3">
    <source>
        <dbReference type="ARBA" id="ARBA00022692"/>
    </source>
</evidence>
<dbReference type="GO" id="GO:0046872">
    <property type="term" value="F:metal ion binding"/>
    <property type="evidence" value="ECO:0007669"/>
    <property type="project" value="UniProtKB-KW"/>
</dbReference>
<comment type="subcellular location">
    <subcellularLocation>
        <location evidence="1">Membrane</location>
        <topology evidence="1">Multi-pass membrane protein</topology>
    </subcellularLocation>
</comment>
<keyword evidence="5" id="KW-0472">Membrane</keyword>
<dbReference type="eggNOG" id="KOG0748">
    <property type="taxonomic scope" value="Eukaryota"/>
</dbReference>
<gene>
    <name evidence="7" type="ORF">TREES_T100016120</name>
</gene>
<evidence type="ECO:0000256" key="2">
    <source>
        <dbReference type="ARBA" id="ARBA00007018"/>
    </source>
</evidence>
<keyword evidence="6" id="KW-0479">Metal-binding</keyword>
<evidence type="ECO:0000256" key="5">
    <source>
        <dbReference type="ARBA" id="ARBA00023136"/>
    </source>
</evidence>
<proteinExistence type="inferred from homology"/>
<comment type="similarity">
    <text evidence="2">Belongs to the ADIPOR family.</text>
</comment>
<evidence type="ECO:0000313" key="7">
    <source>
        <dbReference type="EMBL" id="ELW59857.1"/>
    </source>
</evidence>
<evidence type="ECO:0000256" key="4">
    <source>
        <dbReference type="ARBA" id="ARBA00022989"/>
    </source>
</evidence>
<feature type="binding site" evidence="6">
    <location>
        <position position="216"/>
    </location>
    <ligand>
        <name>Zn(2+)</name>
        <dbReference type="ChEBI" id="CHEBI:29105"/>
    </ligand>
</feature>
<dbReference type="Proteomes" id="UP000011518">
    <property type="component" value="Unassembled WGS sequence"/>
</dbReference>
<sequence>MLSLKLPQLLRVHQVPRVFWEDSIVSGYRRPTSSALDCVLSTFQMTNETVNIWTHFLPTCAMSPRARHICYFLDYGALSLYSLGCAFPYAAYSMPASWLHSRLRQLFVPTAALNSFLCTGLSCYSRFPELESPGLSKALRTAAFAYPFLFDNLPLFYRLGLCWGGGHSCGQEALSPSHGYHLLCALLTGFLFASHLPERLAPGRFDYIGHSHQLFHICAVLGTHFQLEAVLADMGARRAWLAAQEPPGGLVGTVATLGLAVAGNLLIIAAFTASLFRVPGTCPLLQGGPPEGGVLAKQQ</sequence>
<name>L9KER6_TUPCH</name>
<dbReference type="GO" id="GO:0016020">
    <property type="term" value="C:membrane"/>
    <property type="evidence" value="ECO:0007669"/>
    <property type="project" value="UniProtKB-SubCell"/>
</dbReference>
<evidence type="ECO:0000256" key="6">
    <source>
        <dbReference type="PIRSR" id="PIRSR604254-1"/>
    </source>
</evidence>
<dbReference type="FunCoup" id="L9KER6">
    <property type="interactions" value="272"/>
</dbReference>
<accession>L9KER6</accession>
<dbReference type="AlphaFoldDB" id="L9KER6"/>
<keyword evidence="6" id="KW-0862">Zinc</keyword>
<keyword evidence="7" id="KW-0675">Receptor</keyword>
<dbReference type="OrthoDB" id="529367at2759"/>
<dbReference type="GO" id="GO:0038023">
    <property type="term" value="F:signaling receptor activity"/>
    <property type="evidence" value="ECO:0007669"/>
    <property type="project" value="TreeGrafter"/>
</dbReference>
<dbReference type="InParanoid" id="L9KER6"/>
<feature type="binding site" evidence="6">
    <location>
        <position position="212"/>
    </location>
    <ligand>
        <name>Zn(2+)</name>
        <dbReference type="ChEBI" id="CHEBI:29105"/>
    </ligand>
</feature>
<evidence type="ECO:0000256" key="1">
    <source>
        <dbReference type="ARBA" id="ARBA00004141"/>
    </source>
</evidence>
<dbReference type="PANTHER" id="PTHR20855">
    <property type="entry name" value="ADIPOR/PROGESTIN RECEPTOR-RELATED"/>
    <property type="match status" value="1"/>
</dbReference>
<protein>
    <submittedName>
        <fullName evidence="7">Progestin and adipoQ receptor family member 6</fullName>
    </submittedName>
</protein>
<dbReference type="InterPro" id="IPR004254">
    <property type="entry name" value="AdipoR/HlyIII-related"/>
</dbReference>
<reference evidence="8" key="2">
    <citation type="journal article" date="2013" name="Nat. Commun.">
        <title>Genome of the Chinese tree shrew.</title>
        <authorList>
            <person name="Fan Y."/>
            <person name="Huang Z.Y."/>
            <person name="Cao C.C."/>
            <person name="Chen C.S."/>
            <person name="Chen Y.X."/>
            <person name="Fan D.D."/>
            <person name="He J."/>
            <person name="Hou H.L."/>
            <person name="Hu L."/>
            <person name="Hu X.T."/>
            <person name="Jiang X.T."/>
            <person name="Lai R."/>
            <person name="Lang Y.S."/>
            <person name="Liang B."/>
            <person name="Liao S.G."/>
            <person name="Mu D."/>
            <person name="Ma Y.Y."/>
            <person name="Niu Y.Y."/>
            <person name="Sun X.Q."/>
            <person name="Xia J.Q."/>
            <person name="Xiao J."/>
            <person name="Xiong Z.Q."/>
            <person name="Xu L."/>
            <person name="Yang L."/>
            <person name="Zhang Y."/>
            <person name="Zhao W."/>
            <person name="Zhao X.D."/>
            <person name="Zheng Y.T."/>
            <person name="Zhou J.M."/>
            <person name="Zhu Y.B."/>
            <person name="Zhang G.J."/>
            <person name="Wang J."/>
            <person name="Yao Y.G."/>
        </authorList>
    </citation>
    <scope>NUCLEOTIDE SEQUENCE [LARGE SCALE GENOMIC DNA]</scope>
</reference>
<keyword evidence="8" id="KW-1185">Reference proteome</keyword>